<evidence type="ECO:0000256" key="1">
    <source>
        <dbReference type="ARBA" id="ARBA00006987"/>
    </source>
</evidence>
<keyword evidence="3" id="KW-1185">Reference proteome</keyword>
<dbReference type="Pfam" id="PF03401">
    <property type="entry name" value="TctC"/>
    <property type="match status" value="1"/>
</dbReference>
<dbReference type="SUPFAM" id="SSF53850">
    <property type="entry name" value="Periplasmic binding protein-like II"/>
    <property type="match status" value="1"/>
</dbReference>
<organism evidence="2 3">
    <name type="scientific">Roseomonas elaeocarpi</name>
    <dbReference type="NCBI Taxonomy" id="907779"/>
    <lineage>
        <taxon>Bacteria</taxon>
        <taxon>Pseudomonadati</taxon>
        <taxon>Pseudomonadota</taxon>
        <taxon>Alphaproteobacteria</taxon>
        <taxon>Acetobacterales</taxon>
        <taxon>Roseomonadaceae</taxon>
        <taxon>Roseomonas</taxon>
    </lineage>
</organism>
<dbReference type="EMBL" id="JBHLUN010000002">
    <property type="protein sequence ID" value="MFC0407108.1"/>
    <property type="molecule type" value="Genomic_DNA"/>
</dbReference>
<dbReference type="Gene3D" id="3.40.190.10">
    <property type="entry name" value="Periplasmic binding protein-like II"/>
    <property type="match status" value="1"/>
</dbReference>
<protein>
    <submittedName>
        <fullName evidence="2">Bug family tripartite tricarboxylate transporter substrate binding protein</fullName>
    </submittedName>
</protein>
<dbReference type="PANTHER" id="PTHR42928">
    <property type="entry name" value="TRICARBOXYLATE-BINDING PROTEIN"/>
    <property type="match status" value="1"/>
</dbReference>
<dbReference type="RefSeq" id="WP_377042800.1">
    <property type="nucleotide sequence ID" value="NZ_JBHLUN010000002.1"/>
</dbReference>
<sequence>MRRRDAIGMGAGLLALLGPGRIVRAQPAGALRLVVPNAPGILPDILARLIAANLSRVLDQPVVAENHAGANGIIAARLVARQPADGSVLMLAGASVLSFNPVLYSDLPYDPLNSFTYVGAVADTPFMLVASRRSGFTSLEQLIARARERPGAVSFASVGIGNTTHLAMEMVADAAGIEMLHVPISTANPMTSLVSGEVDSLAGPVSSLLEQVRAGTVVPLAVMEAQRLDALPATPTLLELGLRVPRVPGWYGILGPAGLPEPVTARFAEAIGTAMREPALLARMEELHLTPLLASPAELRARTGEDMAVWGDLIRRKGVRLG</sequence>
<evidence type="ECO:0000313" key="3">
    <source>
        <dbReference type="Proteomes" id="UP001589865"/>
    </source>
</evidence>
<dbReference type="InterPro" id="IPR005064">
    <property type="entry name" value="BUG"/>
</dbReference>
<dbReference type="PANTHER" id="PTHR42928:SF5">
    <property type="entry name" value="BLR1237 PROTEIN"/>
    <property type="match status" value="1"/>
</dbReference>
<comment type="caution">
    <text evidence="2">The sequence shown here is derived from an EMBL/GenBank/DDBJ whole genome shotgun (WGS) entry which is preliminary data.</text>
</comment>
<dbReference type="Gene3D" id="3.40.190.150">
    <property type="entry name" value="Bordetella uptake gene, domain 1"/>
    <property type="match status" value="1"/>
</dbReference>
<dbReference type="Proteomes" id="UP001589865">
    <property type="component" value="Unassembled WGS sequence"/>
</dbReference>
<reference evidence="2 3" key="1">
    <citation type="submission" date="2024-09" db="EMBL/GenBank/DDBJ databases">
        <authorList>
            <person name="Sun Q."/>
            <person name="Mori K."/>
        </authorList>
    </citation>
    <scope>NUCLEOTIDE SEQUENCE [LARGE SCALE GENOMIC DNA]</scope>
    <source>
        <strain evidence="2 3">TBRC 5777</strain>
    </source>
</reference>
<proteinExistence type="inferred from homology"/>
<dbReference type="CDD" id="cd07012">
    <property type="entry name" value="PBP2_Bug_TTT"/>
    <property type="match status" value="1"/>
</dbReference>
<accession>A0ABV6JN21</accession>
<dbReference type="PIRSF" id="PIRSF017082">
    <property type="entry name" value="YflP"/>
    <property type="match status" value="1"/>
</dbReference>
<evidence type="ECO:0000313" key="2">
    <source>
        <dbReference type="EMBL" id="MFC0407108.1"/>
    </source>
</evidence>
<gene>
    <name evidence="2" type="ORF">ACFFGY_02530</name>
</gene>
<comment type="similarity">
    <text evidence="1">Belongs to the UPF0065 (bug) family.</text>
</comment>
<dbReference type="InterPro" id="IPR042100">
    <property type="entry name" value="Bug_dom1"/>
</dbReference>
<name>A0ABV6JN21_9PROT</name>